<evidence type="ECO:0000313" key="3">
    <source>
        <dbReference type="EMBL" id="HIX02277.1"/>
    </source>
</evidence>
<gene>
    <name evidence="3" type="ORF">H9861_05935</name>
</gene>
<comment type="subcellular location">
    <subcellularLocation>
        <location evidence="2">Cytoplasm</location>
    </subcellularLocation>
</comment>
<evidence type="ECO:0000256" key="1">
    <source>
        <dbReference type="ARBA" id="ARBA00022490"/>
    </source>
</evidence>
<comment type="caution">
    <text evidence="3">The sequence shown here is derived from an EMBL/GenBank/DDBJ whole genome shotgun (WGS) entry which is preliminary data.</text>
</comment>
<proteinExistence type="inferred from homology"/>
<dbReference type="InterPro" id="IPR016979">
    <property type="entry name" value="DUF2129"/>
</dbReference>
<sequence length="105" mass="12818">MIENEKFEMTARQGVIVYLYRLRQSRQLRKFGQIEYVSKRMKYVVLYMNQDQIEQNIAKIKKMRNVRKVQLSYRPFLRTDYASSEDGYKLTEEDKEKFKKTKSES</sequence>
<name>A0A9D2AB21_9LACO</name>
<dbReference type="Proteomes" id="UP000823963">
    <property type="component" value="Unassembled WGS sequence"/>
</dbReference>
<accession>A0A9D2AB21</accession>
<protein>
    <recommendedName>
        <fullName evidence="2">UPF0298 protein H9861_05935</fullName>
    </recommendedName>
</protein>
<reference evidence="3" key="2">
    <citation type="submission" date="2021-04" db="EMBL/GenBank/DDBJ databases">
        <authorList>
            <person name="Gilroy R."/>
        </authorList>
    </citation>
    <scope>NUCLEOTIDE SEQUENCE</scope>
    <source>
        <strain evidence="3">6627</strain>
    </source>
</reference>
<organism evidence="3 4">
    <name type="scientific">Candidatus Ligilactobacillus excrementigallinarum</name>
    <dbReference type="NCBI Taxonomy" id="2838641"/>
    <lineage>
        <taxon>Bacteria</taxon>
        <taxon>Bacillati</taxon>
        <taxon>Bacillota</taxon>
        <taxon>Bacilli</taxon>
        <taxon>Lactobacillales</taxon>
        <taxon>Lactobacillaceae</taxon>
        <taxon>Ligilactobacillus</taxon>
    </lineage>
</organism>
<evidence type="ECO:0000256" key="2">
    <source>
        <dbReference type="HAMAP-Rule" id="MF_01126"/>
    </source>
</evidence>
<dbReference type="HAMAP" id="MF_01126">
    <property type="entry name" value="UPF0298"/>
    <property type="match status" value="1"/>
</dbReference>
<comment type="similarity">
    <text evidence="2">Belongs to the UPF0298 family.</text>
</comment>
<dbReference type="EMBL" id="DXFP01000053">
    <property type="protein sequence ID" value="HIX02277.1"/>
    <property type="molecule type" value="Genomic_DNA"/>
</dbReference>
<evidence type="ECO:0000313" key="4">
    <source>
        <dbReference type="Proteomes" id="UP000823963"/>
    </source>
</evidence>
<keyword evidence="1 2" id="KW-0963">Cytoplasm</keyword>
<dbReference type="AlphaFoldDB" id="A0A9D2AB21"/>
<dbReference type="PIRSF" id="PIRSF031653">
    <property type="entry name" value="UCP031653"/>
    <property type="match status" value="1"/>
</dbReference>
<dbReference type="GO" id="GO:0005737">
    <property type="term" value="C:cytoplasm"/>
    <property type="evidence" value="ECO:0007669"/>
    <property type="project" value="UniProtKB-SubCell"/>
</dbReference>
<reference evidence="3" key="1">
    <citation type="journal article" date="2021" name="PeerJ">
        <title>Extensive microbial diversity within the chicken gut microbiome revealed by metagenomics and culture.</title>
        <authorList>
            <person name="Gilroy R."/>
            <person name="Ravi A."/>
            <person name="Getino M."/>
            <person name="Pursley I."/>
            <person name="Horton D.L."/>
            <person name="Alikhan N.F."/>
            <person name="Baker D."/>
            <person name="Gharbi K."/>
            <person name="Hall N."/>
            <person name="Watson M."/>
            <person name="Adriaenssens E.M."/>
            <person name="Foster-Nyarko E."/>
            <person name="Jarju S."/>
            <person name="Secka A."/>
            <person name="Antonio M."/>
            <person name="Oren A."/>
            <person name="Chaudhuri R.R."/>
            <person name="La Ragione R."/>
            <person name="Hildebrand F."/>
            <person name="Pallen M.J."/>
        </authorList>
    </citation>
    <scope>NUCLEOTIDE SEQUENCE</scope>
    <source>
        <strain evidence="3">6627</strain>
    </source>
</reference>
<dbReference type="Pfam" id="PF09902">
    <property type="entry name" value="DUF2129"/>
    <property type="match status" value="1"/>
</dbReference>